<dbReference type="InterPro" id="IPR036812">
    <property type="entry name" value="NAD(P)_OxRdtase_dom_sf"/>
</dbReference>
<dbReference type="Pfam" id="PF00248">
    <property type="entry name" value="Aldo_ket_red"/>
    <property type="match status" value="1"/>
</dbReference>
<dbReference type="PROSITE" id="PS00063">
    <property type="entry name" value="ALDOKETO_REDUCTASE_3"/>
    <property type="match status" value="1"/>
</dbReference>
<sequence length="346" mass="39421">MEVFNKFAVLLIIISLQLTTFTNMASKLVKMVTFNNGQLYPILGLGTWQATAVLNESQQSAIVDSVKKAIDIGYRHIDCATIYQNEKSVGKAINDKIADGVIKRDEVFVTSKVWNDKHRAELVEEALKNTLNDLSLSYIDLYLIHWPFATSEDPNATDSEGRLLGSGISYLETWKAMERCVQNGLTKSIGVSNFNIRQLKDILKIATIKPVVNQVECHPYLTQKKLKEFCDSEKIFLTAYGPLGSPKRSWATPDESVILDEPLVKQIGDKYNKTSPQILIKFQIQRGIIVIPKSSNPERQKENFDVWDFELSQEDIDLLESLNRNIRYFQFTTAKHLKDYPFFDEA</sequence>
<dbReference type="Gene3D" id="3.20.20.100">
    <property type="entry name" value="NADP-dependent oxidoreductase domain"/>
    <property type="match status" value="1"/>
</dbReference>
<evidence type="ECO:0000256" key="1">
    <source>
        <dbReference type="ARBA" id="ARBA00007905"/>
    </source>
</evidence>
<dbReference type="FunFam" id="3.20.20.100:FF:000006">
    <property type="entry name" value="Aldo-keto reductase family 1 member A1"/>
    <property type="match status" value="1"/>
</dbReference>
<dbReference type="OrthoDB" id="416253at2759"/>
<dbReference type="PROSITE" id="PS00798">
    <property type="entry name" value="ALDOKETO_REDUCTASE_1"/>
    <property type="match status" value="1"/>
</dbReference>
<evidence type="ECO:0000256" key="6">
    <source>
        <dbReference type="PIRSR" id="PIRSR000097-3"/>
    </source>
</evidence>
<name>A0A5E4MG54_9HEMI</name>
<keyword evidence="2" id="KW-0521">NADP</keyword>
<evidence type="ECO:0000256" key="4">
    <source>
        <dbReference type="PIRSR" id="PIRSR000097-1"/>
    </source>
</evidence>
<organism evidence="9 10">
    <name type="scientific">Cinara cedri</name>
    <dbReference type="NCBI Taxonomy" id="506608"/>
    <lineage>
        <taxon>Eukaryota</taxon>
        <taxon>Metazoa</taxon>
        <taxon>Ecdysozoa</taxon>
        <taxon>Arthropoda</taxon>
        <taxon>Hexapoda</taxon>
        <taxon>Insecta</taxon>
        <taxon>Pterygota</taxon>
        <taxon>Neoptera</taxon>
        <taxon>Paraneoptera</taxon>
        <taxon>Hemiptera</taxon>
        <taxon>Sternorrhyncha</taxon>
        <taxon>Aphidomorpha</taxon>
        <taxon>Aphidoidea</taxon>
        <taxon>Aphididae</taxon>
        <taxon>Lachninae</taxon>
        <taxon>Cinara</taxon>
    </lineage>
</organism>
<keyword evidence="7" id="KW-0732">Signal</keyword>
<proteinExistence type="inferred from homology"/>
<protein>
    <submittedName>
        <fullName evidence="9">NADP-dependent oxidoreductase domain,Aldo/keto reductase, conserved site,Aldo/keto reductase</fullName>
    </submittedName>
</protein>
<feature type="active site" description="Proton donor" evidence="4">
    <location>
        <position position="83"/>
    </location>
</feature>
<dbReference type="InterPro" id="IPR020471">
    <property type="entry name" value="AKR"/>
</dbReference>
<dbReference type="EMBL" id="CABPRJ010000479">
    <property type="protein sequence ID" value="VVC28277.1"/>
    <property type="molecule type" value="Genomic_DNA"/>
</dbReference>
<feature type="signal peptide" evidence="7">
    <location>
        <begin position="1"/>
        <end position="24"/>
    </location>
</feature>
<dbReference type="PANTHER" id="PTHR11732">
    <property type="entry name" value="ALDO/KETO REDUCTASE"/>
    <property type="match status" value="1"/>
</dbReference>
<evidence type="ECO:0000259" key="8">
    <source>
        <dbReference type="Pfam" id="PF00248"/>
    </source>
</evidence>
<dbReference type="PIRSF" id="PIRSF000097">
    <property type="entry name" value="AKR"/>
    <property type="match status" value="1"/>
</dbReference>
<comment type="similarity">
    <text evidence="1">Belongs to the aldo/keto reductase family.</text>
</comment>
<dbReference type="PRINTS" id="PR00069">
    <property type="entry name" value="ALDKETRDTASE"/>
</dbReference>
<feature type="binding site" evidence="5">
    <location>
        <position position="145"/>
    </location>
    <ligand>
        <name>substrate</name>
    </ligand>
</feature>
<feature type="chain" id="PRO_5022979851" evidence="7">
    <location>
        <begin position="25"/>
        <end position="346"/>
    </location>
</feature>
<evidence type="ECO:0000256" key="5">
    <source>
        <dbReference type="PIRSR" id="PIRSR000097-2"/>
    </source>
</evidence>
<accession>A0A5E4MG54</accession>
<evidence type="ECO:0000256" key="2">
    <source>
        <dbReference type="ARBA" id="ARBA00022857"/>
    </source>
</evidence>
<dbReference type="InterPro" id="IPR018170">
    <property type="entry name" value="Aldo/ket_reductase_CS"/>
</dbReference>
<dbReference type="AlphaFoldDB" id="A0A5E4MG54"/>
<dbReference type="GO" id="GO:0016491">
    <property type="term" value="F:oxidoreductase activity"/>
    <property type="evidence" value="ECO:0007669"/>
    <property type="project" value="UniProtKB-KW"/>
</dbReference>
<keyword evidence="10" id="KW-1185">Reference proteome</keyword>
<evidence type="ECO:0000256" key="7">
    <source>
        <dbReference type="SAM" id="SignalP"/>
    </source>
</evidence>
<evidence type="ECO:0000313" key="9">
    <source>
        <dbReference type="EMBL" id="VVC28277.1"/>
    </source>
</evidence>
<feature type="domain" description="NADP-dependent oxidoreductase" evidence="8">
    <location>
        <begin position="43"/>
        <end position="323"/>
    </location>
</feature>
<dbReference type="InterPro" id="IPR023210">
    <property type="entry name" value="NADP_OxRdtase_dom"/>
</dbReference>
<dbReference type="PROSITE" id="PS00062">
    <property type="entry name" value="ALDOKETO_REDUCTASE_2"/>
    <property type="match status" value="1"/>
</dbReference>
<gene>
    <name evidence="9" type="ORF">CINCED_3A020109</name>
</gene>
<feature type="site" description="Lowers pKa of active site Tyr" evidence="6">
    <location>
        <position position="112"/>
    </location>
</feature>
<evidence type="ECO:0000313" key="10">
    <source>
        <dbReference type="Proteomes" id="UP000325440"/>
    </source>
</evidence>
<dbReference type="SUPFAM" id="SSF51430">
    <property type="entry name" value="NAD(P)-linked oxidoreductase"/>
    <property type="match status" value="1"/>
</dbReference>
<dbReference type="Proteomes" id="UP000325440">
    <property type="component" value="Unassembled WGS sequence"/>
</dbReference>
<keyword evidence="3" id="KW-0560">Oxidoreductase</keyword>
<reference evidence="9 10" key="1">
    <citation type="submission" date="2019-08" db="EMBL/GenBank/DDBJ databases">
        <authorList>
            <person name="Alioto T."/>
            <person name="Alioto T."/>
            <person name="Gomez Garrido J."/>
        </authorList>
    </citation>
    <scope>NUCLEOTIDE SEQUENCE [LARGE SCALE GENOMIC DNA]</scope>
</reference>
<evidence type="ECO:0000256" key="3">
    <source>
        <dbReference type="ARBA" id="ARBA00023002"/>
    </source>
</evidence>